<dbReference type="AlphaFoldDB" id="A0A7L2GDM0"/>
<dbReference type="EMBL" id="VWYG01011681">
    <property type="protein sequence ID" value="NXQ85018.1"/>
    <property type="molecule type" value="Genomic_DNA"/>
</dbReference>
<keyword evidence="4" id="KW-1185">Reference proteome</keyword>
<accession>A0A7L2GDM0</accession>
<dbReference type="InterPro" id="IPR004942">
    <property type="entry name" value="Roadblock/LAMTOR2_dom"/>
</dbReference>
<sequence length="68" mass="7807">GVPIRTTFDYSTTAQYASLIRELTMKARSAVRDLDPENDLTYLRIRSKKHEIMVAADKERLLIAVQEP</sequence>
<evidence type="ECO:0000313" key="3">
    <source>
        <dbReference type="EMBL" id="NXQ85018.1"/>
    </source>
</evidence>
<feature type="non-terminal residue" evidence="3">
    <location>
        <position position="68"/>
    </location>
</feature>
<name>A0A7L2GDM0_NYCGR</name>
<dbReference type="Proteomes" id="UP000567826">
    <property type="component" value="Unassembled WGS sequence"/>
</dbReference>
<reference evidence="3 4" key="1">
    <citation type="submission" date="2019-09" db="EMBL/GenBank/DDBJ databases">
        <title>Bird 10,000 Genomes (B10K) Project - Family phase.</title>
        <authorList>
            <person name="Zhang G."/>
        </authorList>
    </citation>
    <scope>NUCLEOTIDE SEQUENCE [LARGE SCALE GENOMIC DNA]</scope>
    <source>
        <strain evidence="3">B10K-DU-001-56</strain>
        <tissue evidence="3">Muscle</tissue>
    </source>
</reference>
<dbReference type="SUPFAM" id="SSF103196">
    <property type="entry name" value="Roadblock/LC7 domain"/>
    <property type="match status" value="1"/>
</dbReference>
<evidence type="ECO:0000256" key="1">
    <source>
        <dbReference type="ARBA" id="ARBA00007191"/>
    </source>
</evidence>
<evidence type="ECO:0000259" key="2">
    <source>
        <dbReference type="Pfam" id="PF03259"/>
    </source>
</evidence>
<dbReference type="OrthoDB" id="9985637at2759"/>
<organism evidence="3 4">
    <name type="scientific">Nyctibius grandis</name>
    <name type="common">Great potoo</name>
    <dbReference type="NCBI Taxonomy" id="48427"/>
    <lineage>
        <taxon>Eukaryota</taxon>
        <taxon>Metazoa</taxon>
        <taxon>Chordata</taxon>
        <taxon>Craniata</taxon>
        <taxon>Vertebrata</taxon>
        <taxon>Euteleostomi</taxon>
        <taxon>Archelosauria</taxon>
        <taxon>Archosauria</taxon>
        <taxon>Dinosauria</taxon>
        <taxon>Saurischia</taxon>
        <taxon>Theropoda</taxon>
        <taxon>Coelurosauria</taxon>
        <taxon>Aves</taxon>
        <taxon>Neognathae</taxon>
        <taxon>Neoaves</taxon>
        <taxon>Strisores</taxon>
        <taxon>Caprimulgiformes</taxon>
        <taxon>Nyctibiidae</taxon>
        <taxon>Nyctibius</taxon>
    </lineage>
</organism>
<comment type="caution">
    <text evidence="3">The sequence shown here is derived from an EMBL/GenBank/DDBJ whole genome shotgun (WGS) entry which is preliminary data.</text>
</comment>
<protein>
    <submittedName>
        <fullName evidence="3">DLRB2 protein</fullName>
    </submittedName>
</protein>
<dbReference type="Pfam" id="PF03259">
    <property type="entry name" value="Robl_LC7"/>
    <property type="match status" value="1"/>
</dbReference>
<dbReference type="PANTHER" id="PTHR10779">
    <property type="entry name" value="DYNEIN LIGHT CHAIN ROADBLOCK"/>
    <property type="match status" value="1"/>
</dbReference>
<feature type="domain" description="Roadblock/LAMTOR2" evidence="2">
    <location>
        <begin position="1"/>
        <end position="66"/>
    </location>
</feature>
<dbReference type="Gene3D" id="3.30.450.30">
    <property type="entry name" value="Dynein light chain 2a, cytoplasmic"/>
    <property type="match status" value="1"/>
</dbReference>
<evidence type="ECO:0000313" key="4">
    <source>
        <dbReference type="Proteomes" id="UP000567826"/>
    </source>
</evidence>
<feature type="non-terminal residue" evidence="3">
    <location>
        <position position="1"/>
    </location>
</feature>
<gene>
    <name evidence="3" type="primary">Dynlrb2</name>
    <name evidence="3" type="ORF">NYCGRA_R01831</name>
</gene>
<proteinExistence type="inferred from homology"/>
<comment type="similarity">
    <text evidence="1">Belongs to the GAMAD family.</text>
</comment>